<feature type="compositionally biased region" description="Basic residues" evidence="1">
    <location>
        <begin position="1"/>
        <end position="23"/>
    </location>
</feature>
<reference evidence="3 4" key="1">
    <citation type="submission" date="2023-08" db="EMBL/GenBank/DDBJ databases">
        <authorList>
            <person name="Palmer J.M."/>
        </authorList>
    </citation>
    <scope>NUCLEOTIDE SEQUENCE [LARGE SCALE GENOMIC DNA]</scope>
    <source>
        <strain evidence="3 4">TWF481</strain>
    </source>
</reference>
<comment type="caution">
    <text evidence="3">The sequence shown here is derived from an EMBL/GenBank/DDBJ whole genome shotgun (WGS) entry which is preliminary data.</text>
</comment>
<sequence length="301" mass="33404">MKHKRHTQGKRPSHPLKPHHPSKITKPASSSSKHKPAGGDKSTYSPRPIIPFTPTSSLLLIGEGDFSFTNSLIASSPPHISPSTVITTTTNDTEALTVEKYPHAEETISRLKQQEHKLVFSLDITKRLPKSVSSNTYNCIIFNFPHVGGLSTHLDRQIRSNQELILSFFKSCIPLLSQDGGIDDKGGNIVVTLFTGKPYDDWNLRELAKSVGLECVRSFKFDAAVYAGYRHVRTIGFREREGDWKGEERGARSFVFAVKDDGRRRRRDVKSNKKAGERGKGTTGGGKKGKGKDSDDDDDDD</sequence>
<evidence type="ECO:0000313" key="4">
    <source>
        <dbReference type="Proteomes" id="UP001370758"/>
    </source>
</evidence>
<feature type="region of interest" description="Disordered" evidence="1">
    <location>
        <begin position="262"/>
        <end position="301"/>
    </location>
</feature>
<evidence type="ECO:0000259" key="2">
    <source>
        <dbReference type="Pfam" id="PF10354"/>
    </source>
</evidence>
<name>A0AAV9WF83_9PEZI</name>
<evidence type="ECO:0000256" key="1">
    <source>
        <dbReference type="SAM" id="MobiDB-lite"/>
    </source>
</evidence>
<dbReference type="PANTHER" id="PTHR11538">
    <property type="entry name" value="PHENYLALANYL-TRNA SYNTHETASE"/>
    <property type="match status" value="1"/>
</dbReference>
<dbReference type="PANTHER" id="PTHR11538:SF26">
    <property type="entry name" value="FERREDOXIN-FOLD ANTICODON-BINDING DOMAIN-CONTAINING PROTEIN 1"/>
    <property type="match status" value="1"/>
</dbReference>
<accession>A0AAV9WF83</accession>
<gene>
    <name evidence="3" type="ORF">TWF481_005282</name>
</gene>
<protein>
    <recommendedName>
        <fullName evidence="2">25S rRNA (uridine-N(3))-methyltransferase BMT5-like domain-containing protein</fullName>
    </recommendedName>
</protein>
<feature type="region of interest" description="Disordered" evidence="1">
    <location>
        <begin position="1"/>
        <end position="49"/>
    </location>
</feature>
<dbReference type="Proteomes" id="UP001370758">
    <property type="component" value="Unassembled WGS sequence"/>
</dbReference>
<feature type="compositionally biased region" description="Basic and acidic residues" evidence="1">
    <location>
        <begin position="262"/>
        <end position="280"/>
    </location>
</feature>
<dbReference type="InterPro" id="IPR019446">
    <property type="entry name" value="BMT5-like"/>
</dbReference>
<proteinExistence type="predicted"/>
<organism evidence="3 4">
    <name type="scientific">Arthrobotrys musiformis</name>
    <dbReference type="NCBI Taxonomy" id="47236"/>
    <lineage>
        <taxon>Eukaryota</taxon>
        <taxon>Fungi</taxon>
        <taxon>Dikarya</taxon>
        <taxon>Ascomycota</taxon>
        <taxon>Pezizomycotina</taxon>
        <taxon>Orbiliomycetes</taxon>
        <taxon>Orbiliales</taxon>
        <taxon>Orbiliaceae</taxon>
        <taxon>Arthrobotrys</taxon>
    </lineage>
</organism>
<keyword evidence="4" id="KW-1185">Reference proteome</keyword>
<dbReference type="GO" id="GO:0070475">
    <property type="term" value="P:rRNA base methylation"/>
    <property type="evidence" value="ECO:0007669"/>
    <property type="project" value="InterPro"/>
</dbReference>
<dbReference type="EMBL" id="JAVHJL010000003">
    <property type="protein sequence ID" value="KAK6506822.1"/>
    <property type="molecule type" value="Genomic_DNA"/>
</dbReference>
<dbReference type="GO" id="GO:0005737">
    <property type="term" value="C:cytoplasm"/>
    <property type="evidence" value="ECO:0007669"/>
    <property type="project" value="TreeGrafter"/>
</dbReference>
<dbReference type="AlphaFoldDB" id="A0AAV9WF83"/>
<dbReference type="Pfam" id="PF10354">
    <property type="entry name" value="BMT5-like"/>
    <property type="match status" value="1"/>
</dbReference>
<feature type="domain" description="25S rRNA (uridine-N(3))-methyltransferase BMT5-like" evidence="2">
    <location>
        <begin position="59"/>
        <end position="233"/>
    </location>
</feature>
<evidence type="ECO:0000313" key="3">
    <source>
        <dbReference type="EMBL" id="KAK6506822.1"/>
    </source>
</evidence>
<dbReference type="GO" id="GO:0070042">
    <property type="term" value="F:rRNA (uridine-N3-)-methyltransferase activity"/>
    <property type="evidence" value="ECO:0007669"/>
    <property type="project" value="InterPro"/>
</dbReference>